<feature type="transmembrane region" description="Helical" evidence="1">
    <location>
        <begin position="21"/>
        <end position="39"/>
    </location>
</feature>
<keyword evidence="1" id="KW-0812">Transmembrane</keyword>
<dbReference type="AlphaFoldDB" id="A0A116LJD6"/>
<feature type="transmembrane region" description="Helical" evidence="1">
    <location>
        <begin position="281"/>
        <end position="300"/>
    </location>
</feature>
<name>A0A116LJD6_STRSU</name>
<accession>A0A116LJD6</accession>
<dbReference type="RefSeq" id="WP_044764955.1">
    <property type="nucleotide sequence ID" value="NZ_CEHU01000006.1"/>
</dbReference>
<evidence type="ECO:0000256" key="1">
    <source>
        <dbReference type="SAM" id="Phobius"/>
    </source>
</evidence>
<evidence type="ECO:0000313" key="2">
    <source>
        <dbReference type="EMBL" id="CYU41631.1"/>
    </source>
</evidence>
<feature type="transmembrane region" description="Helical" evidence="1">
    <location>
        <begin position="312"/>
        <end position="330"/>
    </location>
</feature>
<feature type="transmembrane region" description="Helical" evidence="1">
    <location>
        <begin position="186"/>
        <end position="206"/>
    </location>
</feature>
<reference evidence="2 3" key="1">
    <citation type="submission" date="2016-02" db="EMBL/GenBank/DDBJ databases">
        <authorList>
            <consortium name="Pathogen Informatics"/>
        </authorList>
    </citation>
    <scope>NUCLEOTIDE SEQUENCE [LARGE SCALE GENOMIC DNA]</scope>
    <source>
        <strain evidence="2 3">LSS48</strain>
    </source>
</reference>
<protein>
    <submittedName>
        <fullName evidence="2">Uncharacterized protein</fullName>
    </submittedName>
</protein>
<evidence type="ECO:0000313" key="3">
    <source>
        <dbReference type="Proteomes" id="UP000073485"/>
    </source>
</evidence>
<feature type="transmembrane region" description="Helical" evidence="1">
    <location>
        <begin position="370"/>
        <end position="390"/>
    </location>
</feature>
<keyword evidence="1" id="KW-0472">Membrane</keyword>
<dbReference type="Proteomes" id="UP000073485">
    <property type="component" value="Unassembled WGS sequence"/>
</dbReference>
<proteinExistence type="predicted"/>
<organism evidence="2 3">
    <name type="scientific">Streptococcus suis</name>
    <dbReference type="NCBI Taxonomy" id="1307"/>
    <lineage>
        <taxon>Bacteria</taxon>
        <taxon>Bacillati</taxon>
        <taxon>Bacillota</taxon>
        <taxon>Bacilli</taxon>
        <taxon>Lactobacillales</taxon>
        <taxon>Streptococcaceae</taxon>
        <taxon>Streptococcus</taxon>
    </lineage>
</organism>
<feature type="transmembrane region" description="Helical" evidence="1">
    <location>
        <begin position="231"/>
        <end position="254"/>
    </location>
</feature>
<sequence>MRTLKSQLLLILNNRLVRIQALGLLFLLPLLILSIHTNLSERSNQLLVELEAQAPDVNYVKKWNDANIDKYDERAVLENQGADAFNLSLDYLKHGNYRSYLIEYTTYMITGLLIRDKFYTYYSDIFNRYVAQDSRHEELLLWRSEKQSVFHSQQLLELSRDITDSEVTRTTSTDVLFSWLDYSIPGIFYVPLFFVITLLFASPIFLDDKKHKSLLEIKPISPYKYLLDKVLSYWIIITGFELMILGIILFGVSFKFGLGDLSLNILIFNGEEELMISQLEFYGKAGLFFLLINFFLTTLLSLTNFLFSSKPLSFLIGVFVLFLEPILRFLQVNPIFSDSLPTSYISFGPVLHGLKEQFFKYGSFTFEKGVVVLIVSSLFFLILTCLFMILRDRWSQNRRFVWALRR</sequence>
<gene>
    <name evidence="2" type="ORF">ERS132410_00103</name>
</gene>
<dbReference type="EMBL" id="FIGO01000001">
    <property type="protein sequence ID" value="CYU41631.1"/>
    <property type="molecule type" value="Genomic_DNA"/>
</dbReference>
<keyword evidence="1" id="KW-1133">Transmembrane helix</keyword>